<dbReference type="CDD" id="cd03423">
    <property type="entry name" value="SirA"/>
    <property type="match status" value="1"/>
</dbReference>
<comment type="subcellular location">
    <subcellularLocation>
        <location evidence="3">Cytoplasm</location>
    </subcellularLocation>
</comment>
<comment type="similarity">
    <text evidence="1 3">Belongs to the sulfur carrier protein TusA family.</text>
</comment>
<accession>H5TAL0</accession>
<dbReference type="EMBL" id="BAET01000012">
    <property type="protein sequence ID" value="GAB55337.1"/>
    <property type="molecule type" value="Genomic_DNA"/>
</dbReference>
<dbReference type="eggNOG" id="COG0425">
    <property type="taxonomic scope" value="Bacteria"/>
</dbReference>
<dbReference type="GO" id="GO:0005737">
    <property type="term" value="C:cytoplasm"/>
    <property type="evidence" value="ECO:0007669"/>
    <property type="project" value="UniProtKB-SubCell"/>
</dbReference>
<dbReference type="Proteomes" id="UP000053586">
    <property type="component" value="Unassembled WGS sequence"/>
</dbReference>
<dbReference type="STRING" id="56804.BAE46_06035"/>
<keyword evidence="6" id="KW-1185">Reference proteome</keyword>
<dbReference type="Pfam" id="PF01206">
    <property type="entry name" value="TusA"/>
    <property type="match status" value="1"/>
</dbReference>
<keyword evidence="5" id="KW-0808">Transferase</keyword>
<feature type="domain" description="UPF0033" evidence="4">
    <location>
        <begin position="23"/>
        <end position="47"/>
    </location>
</feature>
<evidence type="ECO:0000259" key="4">
    <source>
        <dbReference type="PROSITE" id="PS01148"/>
    </source>
</evidence>
<comment type="caution">
    <text evidence="5">The sequence shown here is derived from an EMBL/GenBank/DDBJ whole genome shotgun (WGS) entry which is preliminary data.</text>
</comment>
<dbReference type="Gene3D" id="3.30.110.40">
    <property type="entry name" value="TusA-like domain"/>
    <property type="match status" value="1"/>
</dbReference>
<dbReference type="InterPro" id="IPR036868">
    <property type="entry name" value="TusA-like_sf"/>
</dbReference>
<reference evidence="5 6" key="1">
    <citation type="journal article" date="2012" name="J. Bacteriol.">
        <title>Genome sequence of proteorhodopsin-containing sea ice bacterium Glaciecola punicea ACAM 611T.</title>
        <authorList>
            <person name="Qin Q.-L."/>
            <person name="Xie B.-B."/>
            <person name="Shu Y.-L."/>
            <person name="Rong J.-C."/>
            <person name="Zhao D.-L."/>
            <person name="Zhang X.-Y."/>
            <person name="Chen X.-L."/>
            <person name="Zhou B.-C."/>
            <person name="Zhanga Y.-Z."/>
        </authorList>
    </citation>
    <scope>NUCLEOTIDE SEQUENCE [LARGE SCALE GENOMIC DNA]</scope>
    <source>
        <strain evidence="5 6">ACAM 611</strain>
    </source>
</reference>
<dbReference type="GO" id="GO:0002143">
    <property type="term" value="P:tRNA wobble position uridine thiolation"/>
    <property type="evidence" value="ECO:0007669"/>
    <property type="project" value="InterPro"/>
</dbReference>
<dbReference type="PANTHER" id="PTHR33279">
    <property type="entry name" value="SULFUR CARRIER PROTEIN YEDF-RELATED"/>
    <property type="match status" value="1"/>
</dbReference>
<dbReference type="PROSITE" id="PS01148">
    <property type="entry name" value="UPF0033"/>
    <property type="match status" value="1"/>
</dbReference>
<dbReference type="GO" id="GO:0016740">
    <property type="term" value="F:transferase activity"/>
    <property type="evidence" value="ECO:0007669"/>
    <property type="project" value="UniProtKB-KW"/>
</dbReference>
<dbReference type="SUPFAM" id="SSF64307">
    <property type="entry name" value="SirA-like"/>
    <property type="match status" value="1"/>
</dbReference>
<organism evidence="5 6">
    <name type="scientific">Glaciecola punicea ACAM 611</name>
    <dbReference type="NCBI Taxonomy" id="1121923"/>
    <lineage>
        <taxon>Bacteria</taxon>
        <taxon>Pseudomonadati</taxon>
        <taxon>Pseudomonadota</taxon>
        <taxon>Gammaproteobacteria</taxon>
        <taxon>Alteromonadales</taxon>
        <taxon>Alteromonadaceae</taxon>
        <taxon>Glaciecola</taxon>
    </lineage>
</organism>
<comment type="function">
    <text evidence="3">Sulfur carrier protein which probably makes part of a sulfur-relay system.</text>
</comment>
<gene>
    <name evidence="3 5" type="primary">tusA</name>
    <name evidence="5" type="ORF">GPUN_1213</name>
</gene>
<evidence type="ECO:0000313" key="5">
    <source>
        <dbReference type="EMBL" id="GAB55337.1"/>
    </source>
</evidence>
<name>H5TAL0_9ALTE</name>
<dbReference type="HAMAP" id="MF_00413">
    <property type="entry name" value="Thiourid_synth_A"/>
    <property type="match status" value="1"/>
</dbReference>
<dbReference type="GO" id="GO:0097163">
    <property type="term" value="F:sulfur carrier activity"/>
    <property type="evidence" value="ECO:0007669"/>
    <property type="project" value="UniProtKB-UniRule"/>
</dbReference>
<feature type="active site" description="Cysteine persulfide intermediate" evidence="3">
    <location>
        <position position="30"/>
    </location>
</feature>
<evidence type="ECO:0000256" key="1">
    <source>
        <dbReference type="ARBA" id="ARBA00008984"/>
    </source>
</evidence>
<evidence type="ECO:0000256" key="3">
    <source>
        <dbReference type="HAMAP-Rule" id="MF_00413"/>
    </source>
</evidence>
<dbReference type="InterPro" id="IPR001455">
    <property type="entry name" value="TusA-like"/>
</dbReference>
<evidence type="ECO:0000256" key="2">
    <source>
        <dbReference type="ARBA" id="ARBA00022490"/>
    </source>
</evidence>
<dbReference type="PANTHER" id="PTHR33279:SF2">
    <property type="entry name" value="SULFUR CARRIER PROTEIN TUSA"/>
    <property type="match status" value="1"/>
</dbReference>
<sequence length="93" mass="10513">MNDEPNVSPLALPEPFSKADKHLDALGLRCPEPVMMIRLQVRNMQQGETLTIVADDPATTRDVPSFCRFMQHTLLASDTQNIPYTYLIRKGIE</sequence>
<dbReference type="NCBIfam" id="NF001423">
    <property type="entry name" value="PRK00299.1"/>
    <property type="match status" value="1"/>
</dbReference>
<protein>
    <recommendedName>
        <fullName evidence="3">Sulfur carrier protein TusA</fullName>
    </recommendedName>
</protein>
<keyword evidence="2 3" id="KW-0963">Cytoplasm</keyword>
<dbReference type="InterPro" id="IPR022931">
    <property type="entry name" value="Sulphur_carrier_TusA"/>
</dbReference>
<dbReference type="AlphaFoldDB" id="H5TAL0"/>
<proteinExistence type="inferred from homology"/>
<reference evidence="5 6" key="2">
    <citation type="journal article" date="2017" name="Antonie Van Leeuwenhoek">
        <title>Rhizobium rhizosphaerae sp. nov., a novel species isolated from rice rhizosphere.</title>
        <authorList>
            <person name="Zhao J.J."/>
            <person name="Zhang J."/>
            <person name="Zhang R.J."/>
            <person name="Zhang C.W."/>
            <person name="Yin H.Q."/>
            <person name="Zhang X.X."/>
        </authorList>
    </citation>
    <scope>NUCLEOTIDE SEQUENCE [LARGE SCALE GENOMIC DNA]</scope>
    <source>
        <strain evidence="5 6">ACAM 611</strain>
    </source>
</reference>
<evidence type="ECO:0000313" key="6">
    <source>
        <dbReference type="Proteomes" id="UP000053586"/>
    </source>
</evidence>